<dbReference type="OrthoDB" id="9802090at2"/>
<dbReference type="SUPFAM" id="SSF53335">
    <property type="entry name" value="S-adenosyl-L-methionine-dependent methyltransferases"/>
    <property type="match status" value="1"/>
</dbReference>
<comment type="similarity">
    <text evidence="7">Belongs to the class I-like SAM-binding methyltransferase superfamily. TrmB family.</text>
</comment>
<dbReference type="PANTHER" id="PTHR23417:SF14">
    <property type="entry name" value="PENTACOTRIPEPTIDE-REPEAT REGION OF PRORP DOMAIN-CONTAINING PROTEIN"/>
    <property type="match status" value="1"/>
</dbReference>
<comment type="catalytic activity">
    <reaction evidence="1 7">
        <text>guanosine(46) in tRNA + S-adenosyl-L-methionine = N(7)-methylguanosine(46) in tRNA + S-adenosyl-L-homocysteine</text>
        <dbReference type="Rhea" id="RHEA:42708"/>
        <dbReference type="Rhea" id="RHEA-COMP:10188"/>
        <dbReference type="Rhea" id="RHEA-COMP:10189"/>
        <dbReference type="ChEBI" id="CHEBI:57856"/>
        <dbReference type="ChEBI" id="CHEBI:59789"/>
        <dbReference type="ChEBI" id="CHEBI:74269"/>
        <dbReference type="ChEBI" id="CHEBI:74480"/>
        <dbReference type="EC" id="2.1.1.33"/>
    </reaction>
</comment>
<evidence type="ECO:0000256" key="8">
    <source>
        <dbReference type="SAM" id="MobiDB-lite"/>
    </source>
</evidence>
<dbReference type="Proteomes" id="UP000289703">
    <property type="component" value="Unassembled WGS sequence"/>
</dbReference>
<dbReference type="RefSeq" id="WP_129254674.1">
    <property type="nucleotide sequence ID" value="NZ_SAXA01000009.1"/>
</dbReference>
<dbReference type="PANTHER" id="PTHR23417">
    <property type="entry name" value="3-DEOXY-D-MANNO-OCTULOSONIC-ACID TRANSFERASE/TRNA GUANINE-N 7 - -METHYLTRANSFERASE"/>
    <property type="match status" value="1"/>
</dbReference>
<proteinExistence type="inferred from homology"/>
<comment type="caution">
    <text evidence="7">Lacks conserved residue(s) required for the propagation of feature annotation.</text>
</comment>
<evidence type="ECO:0000256" key="2">
    <source>
        <dbReference type="ARBA" id="ARBA00003015"/>
    </source>
</evidence>
<evidence type="ECO:0000256" key="5">
    <source>
        <dbReference type="ARBA" id="ARBA00022691"/>
    </source>
</evidence>
<organism evidence="9 10">
    <name type="scientific">Ancylomarina salipaludis</name>
    <dbReference type="NCBI Taxonomy" id="2501299"/>
    <lineage>
        <taxon>Bacteria</taxon>
        <taxon>Pseudomonadati</taxon>
        <taxon>Bacteroidota</taxon>
        <taxon>Bacteroidia</taxon>
        <taxon>Marinilabiliales</taxon>
        <taxon>Marinifilaceae</taxon>
        <taxon>Ancylomarina</taxon>
    </lineage>
</organism>
<feature type="binding site" evidence="7">
    <location>
        <position position="129"/>
    </location>
    <ligand>
        <name>substrate</name>
    </ligand>
</feature>
<dbReference type="EMBL" id="SAXA01000009">
    <property type="protein sequence ID" value="RXQ92943.1"/>
    <property type="molecule type" value="Genomic_DNA"/>
</dbReference>
<evidence type="ECO:0000313" key="9">
    <source>
        <dbReference type="EMBL" id="RXQ92943.1"/>
    </source>
</evidence>
<feature type="binding site" evidence="7">
    <location>
        <position position="76"/>
    </location>
    <ligand>
        <name>S-adenosyl-L-methionine</name>
        <dbReference type="ChEBI" id="CHEBI:59789"/>
    </ligand>
</feature>
<feature type="binding site" evidence="7">
    <location>
        <position position="159"/>
    </location>
    <ligand>
        <name>substrate</name>
    </ligand>
</feature>
<dbReference type="GO" id="GO:0008176">
    <property type="term" value="F:tRNA (guanine(46)-N7)-methyltransferase activity"/>
    <property type="evidence" value="ECO:0007669"/>
    <property type="project" value="UniProtKB-UniRule"/>
</dbReference>
<dbReference type="GO" id="GO:0043527">
    <property type="term" value="C:tRNA methyltransferase complex"/>
    <property type="evidence" value="ECO:0007669"/>
    <property type="project" value="TreeGrafter"/>
</dbReference>
<evidence type="ECO:0000256" key="6">
    <source>
        <dbReference type="ARBA" id="ARBA00022694"/>
    </source>
</evidence>
<keyword evidence="6 7" id="KW-0819">tRNA processing</keyword>
<gene>
    <name evidence="7 9" type="primary">trmB</name>
    <name evidence="9" type="ORF">EO244_10725</name>
</gene>
<dbReference type="PROSITE" id="PS51625">
    <property type="entry name" value="SAM_MT_TRMB"/>
    <property type="match status" value="1"/>
</dbReference>
<keyword evidence="10" id="KW-1185">Reference proteome</keyword>
<sequence>MGKNKLKRFAEMETFENVFQPSHEDVWDKEFRLKSKWNKEYFKNDKPIVLEVGCGKGEYTVGLAERFPDKNFIGIDIKGARLWQGAKYAIENGLKNVAFIRTKVELLRSVFANGEISEIWITFADPQMKKVTKRLTGTRFMQLYSDLMADNGMIHLKSDSQFLYHYTRYMIQENNLKVLTDTDDLYNSEHANDILGIKTYYEAQFLSKGIPIKYLQFLLEGKKEFVEPDVELELDEYRSFGRDRRKQPTEEKDLNRKNNQ</sequence>
<evidence type="ECO:0000256" key="7">
    <source>
        <dbReference type="HAMAP-Rule" id="MF_01057"/>
    </source>
</evidence>
<feature type="binding site" evidence="7">
    <location>
        <position position="125"/>
    </location>
    <ligand>
        <name>S-adenosyl-L-methionine</name>
        <dbReference type="ChEBI" id="CHEBI:59789"/>
    </ligand>
</feature>
<comment type="pathway">
    <text evidence="7">tRNA modification; N(7)-methylguanine-tRNA biosynthesis.</text>
</comment>
<reference evidence="9 10" key="1">
    <citation type="submission" date="2019-01" db="EMBL/GenBank/DDBJ databases">
        <title>Ancylomarina salipaludis sp. nov., isolated from a salt marsh.</title>
        <authorList>
            <person name="Yoon J.-H."/>
        </authorList>
    </citation>
    <scope>NUCLEOTIDE SEQUENCE [LARGE SCALE GENOMIC DNA]</scope>
    <source>
        <strain evidence="9 10">SHSM-M15</strain>
    </source>
</reference>
<dbReference type="CDD" id="cd02440">
    <property type="entry name" value="AdoMet_MTases"/>
    <property type="match status" value="1"/>
</dbReference>
<keyword evidence="3 7" id="KW-0489">Methyltransferase</keyword>
<accession>A0A4Q1JKA1</accession>
<dbReference type="UniPathway" id="UPA00989"/>
<evidence type="ECO:0000313" key="10">
    <source>
        <dbReference type="Proteomes" id="UP000289703"/>
    </source>
</evidence>
<comment type="caution">
    <text evidence="9">The sequence shown here is derived from an EMBL/GenBank/DDBJ whole genome shotgun (WGS) entry which is preliminary data.</text>
</comment>
<evidence type="ECO:0000256" key="1">
    <source>
        <dbReference type="ARBA" id="ARBA00000142"/>
    </source>
</evidence>
<name>A0A4Q1JKA1_9BACT</name>
<dbReference type="EC" id="2.1.1.33" evidence="7"/>
<feature type="region of interest" description="Disordered" evidence="8">
    <location>
        <begin position="241"/>
        <end position="260"/>
    </location>
</feature>
<dbReference type="InterPro" id="IPR003358">
    <property type="entry name" value="tRNA_(Gua-N-7)_MeTrfase_Trmb"/>
</dbReference>
<protein>
    <recommendedName>
        <fullName evidence="7">tRNA (guanine-N(7)-)-methyltransferase</fullName>
        <ecNumber evidence="7">2.1.1.33</ecNumber>
    </recommendedName>
    <alternativeName>
        <fullName evidence="7">tRNA (guanine(46)-N(7))-methyltransferase</fullName>
    </alternativeName>
    <alternativeName>
        <fullName evidence="7">tRNA(m7G46)-methyltransferase</fullName>
    </alternativeName>
</protein>
<dbReference type="InterPro" id="IPR029063">
    <property type="entry name" value="SAM-dependent_MTases_sf"/>
</dbReference>
<evidence type="ECO:0000256" key="3">
    <source>
        <dbReference type="ARBA" id="ARBA00022603"/>
    </source>
</evidence>
<comment type="function">
    <text evidence="2 7">Catalyzes the formation of N(7)-methylguanine at position 46 (m7G46) in tRNA.</text>
</comment>
<dbReference type="Gene3D" id="3.40.50.150">
    <property type="entry name" value="Vaccinia Virus protein VP39"/>
    <property type="match status" value="1"/>
</dbReference>
<keyword evidence="5 7" id="KW-0949">S-adenosyl-L-methionine</keyword>
<feature type="binding site" evidence="7">
    <location>
        <begin position="199"/>
        <end position="202"/>
    </location>
    <ligand>
        <name>substrate</name>
    </ligand>
</feature>
<dbReference type="Pfam" id="PF02390">
    <property type="entry name" value="Methyltransf_4"/>
    <property type="match status" value="1"/>
</dbReference>
<dbReference type="HAMAP" id="MF_01057">
    <property type="entry name" value="tRNA_methyltr_TrmB"/>
    <property type="match status" value="1"/>
</dbReference>
<feature type="binding site" evidence="7">
    <location>
        <position position="51"/>
    </location>
    <ligand>
        <name>S-adenosyl-L-methionine</name>
        <dbReference type="ChEBI" id="CHEBI:59789"/>
    </ligand>
</feature>
<dbReference type="InterPro" id="IPR055361">
    <property type="entry name" value="tRNA_methyltr_TrmB_bact"/>
</dbReference>
<dbReference type="AlphaFoldDB" id="A0A4Q1JKA1"/>
<evidence type="ECO:0000256" key="4">
    <source>
        <dbReference type="ARBA" id="ARBA00022679"/>
    </source>
</evidence>
<dbReference type="NCBIfam" id="NF001080">
    <property type="entry name" value="PRK00121.2-2"/>
    <property type="match status" value="1"/>
</dbReference>
<keyword evidence="4 7" id="KW-0808">Transferase</keyword>
<dbReference type="NCBIfam" id="TIGR00091">
    <property type="entry name" value="tRNA (guanosine(46)-N7)-methyltransferase TrmB"/>
    <property type="match status" value="1"/>
</dbReference>